<dbReference type="Gene3D" id="3.40.970.10">
    <property type="entry name" value="Ribonuclease H1, N-terminal domain"/>
    <property type="match status" value="1"/>
</dbReference>
<keyword evidence="3" id="KW-1185">Reference proteome</keyword>
<dbReference type="Proteomes" id="UP000219338">
    <property type="component" value="Unassembled WGS sequence"/>
</dbReference>
<dbReference type="OrthoDB" id="3270804at2759"/>
<organism evidence="2 3">
    <name type="scientific">Armillaria ostoyae</name>
    <name type="common">Armillaria root rot fungus</name>
    <dbReference type="NCBI Taxonomy" id="47428"/>
    <lineage>
        <taxon>Eukaryota</taxon>
        <taxon>Fungi</taxon>
        <taxon>Dikarya</taxon>
        <taxon>Basidiomycota</taxon>
        <taxon>Agaricomycotina</taxon>
        <taxon>Agaricomycetes</taxon>
        <taxon>Agaricomycetidae</taxon>
        <taxon>Agaricales</taxon>
        <taxon>Marasmiineae</taxon>
        <taxon>Physalacriaceae</taxon>
        <taxon>Armillaria</taxon>
    </lineage>
</organism>
<sequence length="90" mass="10078">MGSTSSGSSISSPLKKSTVPIFGPLRYYIPHPDEISPSVYRNPPAKQYYMVTVSQDVGVFDDWLLVAKLIEHVSGPRYKGYKTWDEALAR</sequence>
<feature type="domain" description="Ribonuclease H1 N-terminal" evidence="1">
    <location>
        <begin position="48"/>
        <end position="88"/>
    </location>
</feature>
<protein>
    <recommendedName>
        <fullName evidence="1">Ribonuclease H1 N-terminal domain-containing protein</fullName>
    </recommendedName>
</protein>
<reference evidence="3" key="1">
    <citation type="journal article" date="2017" name="Nat. Ecol. Evol.">
        <title>Genome expansion and lineage-specific genetic innovations in the forest pathogenic fungi Armillaria.</title>
        <authorList>
            <person name="Sipos G."/>
            <person name="Prasanna A.N."/>
            <person name="Walter M.C."/>
            <person name="O'Connor E."/>
            <person name="Balint B."/>
            <person name="Krizsan K."/>
            <person name="Kiss B."/>
            <person name="Hess J."/>
            <person name="Varga T."/>
            <person name="Slot J."/>
            <person name="Riley R."/>
            <person name="Boka B."/>
            <person name="Rigling D."/>
            <person name="Barry K."/>
            <person name="Lee J."/>
            <person name="Mihaltcheva S."/>
            <person name="LaButti K."/>
            <person name="Lipzen A."/>
            <person name="Waldron R."/>
            <person name="Moloney N.M."/>
            <person name="Sperisen C."/>
            <person name="Kredics L."/>
            <person name="Vagvoelgyi C."/>
            <person name="Patrignani A."/>
            <person name="Fitzpatrick D."/>
            <person name="Nagy I."/>
            <person name="Doyle S."/>
            <person name="Anderson J.B."/>
            <person name="Grigoriev I.V."/>
            <person name="Gueldener U."/>
            <person name="Muensterkoetter M."/>
            <person name="Nagy L.G."/>
        </authorList>
    </citation>
    <scope>NUCLEOTIDE SEQUENCE [LARGE SCALE GENOMIC DNA]</scope>
    <source>
        <strain evidence="3">C18/9</strain>
    </source>
</reference>
<dbReference type="InterPro" id="IPR009027">
    <property type="entry name" value="Ribosomal_bL9/RNase_H1_N"/>
</dbReference>
<evidence type="ECO:0000313" key="2">
    <source>
        <dbReference type="EMBL" id="SJL18890.1"/>
    </source>
</evidence>
<dbReference type="Pfam" id="PF01693">
    <property type="entry name" value="Cauli_VI"/>
    <property type="match status" value="1"/>
</dbReference>
<dbReference type="SUPFAM" id="SSF55658">
    <property type="entry name" value="L9 N-domain-like"/>
    <property type="match status" value="1"/>
</dbReference>
<dbReference type="InterPro" id="IPR037056">
    <property type="entry name" value="RNase_H1_N_sf"/>
</dbReference>
<evidence type="ECO:0000259" key="1">
    <source>
        <dbReference type="Pfam" id="PF01693"/>
    </source>
</evidence>
<proteinExistence type="predicted"/>
<evidence type="ECO:0000313" key="3">
    <source>
        <dbReference type="Proteomes" id="UP000219338"/>
    </source>
</evidence>
<dbReference type="EMBL" id="FUEG01000074">
    <property type="protein sequence ID" value="SJL18890.1"/>
    <property type="molecule type" value="Genomic_DNA"/>
</dbReference>
<name>A0A284SD15_ARMOS</name>
<dbReference type="AlphaFoldDB" id="A0A284SD15"/>
<gene>
    <name evidence="2" type="ORF">ARMOST_22492</name>
</gene>
<dbReference type="InterPro" id="IPR011320">
    <property type="entry name" value="RNase_H1_N"/>
</dbReference>
<accession>A0A284SD15</accession>